<dbReference type="GO" id="GO:0016020">
    <property type="term" value="C:membrane"/>
    <property type="evidence" value="ECO:0007669"/>
    <property type="project" value="UniProtKB-SubCell"/>
</dbReference>
<protein>
    <submittedName>
        <fullName evidence="10">Sphingosine N-acyltransferase lag1</fullName>
    </submittedName>
</protein>
<keyword evidence="3 6" id="KW-0812">Transmembrane</keyword>
<dbReference type="PANTHER" id="PTHR12560:SF0">
    <property type="entry name" value="LD18904P"/>
    <property type="match status" value="1"/>
</dbReference>
<dbReference type="PROSITE" id="PS50922">
    <property type="entry name" value="TLC"/>
    <property type="match status" value="1"/>
</dbReference>
<evidence type="ECO:0000256" key="1">
    <source>
        <dbReference type="ARBA" id="ARBA00004141"/>
    </source>
</evidence>
<dbReference type="OrthoDB" id="537032at2759"/>
<proteinExistence type="inferred from homology"/>
<feature type="transmembrane region" description="Helical" evidence="8">
    <location>
        <begin position="150"/>
        <end position="170"/>
    </location>
</feature>
<dbReference type="GO" id="GO:0050291">
    <property type="term" value="F:sphingosine N-acyltransferase activity"/>
    <property type="evidence" value="ECO:0007669"/>
    <property type="project" value="InterPro"/>
</dbReference>
<evidence type="ECO:0000256" key="5">
    <source>
        <dbReference type="ARBA" id="ARBA00023136"/>
    </source>
</evidence>
<feature type="transmembrane region" description="Helical" evidence="8">
    <location>
        <begin position="320"/>
        <end position="342"/>
    </location>
</feature>
<evidence type="ECO:0000256" key="3">
    <source>
        <dbReference type="ARBA" id="ARBA00022692"/>
    </source>
</evidence>
<evidence type="ECO:0000313" key="10">
    <source>
        <dbReference type="EMBL" id="KAF9585569.1"/>
    </source>
</evidence>
<keyword evidence="5 6" id="KW-0472">Membrane</keyword>
<evidence type="ECO:0000256" key="2">
    <source>
        <dbReference type="ARBA" id="ARBA00009808"/>
    </source>
</evidence>
<gene>
    <name evidence="10" type="primary">LAG1_1</name>
    <name evidence="10" type="ORF">BGW38_001743</name>
</gene>
<name>A0A9P6G213_9FUNG</name>
<feature type="transmembrane region" description="Helical" evidence="8">
    <location>
        <begin position="200"/>
        <end position="218"/>
    </location>
</feature>
<evidence type="ECO:0000259" key="9">
    <source>
        <dbReference type="PROSITE" id="PS50922"/>
    </source>
</evidence>
<dbReference type="SMART" id="SM00724">
    <property type="entry name" value="TLC"/>
    <property type="match status" value="1"/>
</dbReference>
<feature type="transmembrane region" description="Helical" evidence="8">
    <location>
        <begin position="65"/>
        <end position="87"/>
    </location>
</feature>
<dbReference type="PANTHER" id="PTHR12560">
    <property type="entry name" value="LONGEVITY ASSURANCE FACTOR 1 LAG1"/>
    <property type="match status" value="1"/>
</dbReference>
<dbReference type="InterPro" id="IPR016439">
    <property type="entry name" value="Lag1/Lac1-like"/>
</dbReference>
<reference evidence="10" key="1">
    <citation type="journal article" date="2020" name="Fungal Divers.">
        <title>Resolving the Mortierellaceae phylogeny through synthesis of multi-gene phylogenetics and phylogenomics.</title>
        <authorList>
            <person name="Vandepol N."/>
            <person name="Liber J."/>
            <person name="Desiro A."/>
            <person name="Na H."/>
            <person name="Kennedy M."/>
            <person name="Barry K."/>
            <person name="Grigoriev I.V."/>
            <person name="Miller A.N."/>
            <person name="O'Donnell K."/>
            <person name="Stajich J.E."/>
            <person name="Bonito G."/>
        </authorList>
    </citation>
    <scope>NUCLEOTIDE SEQUENCE</scope>
    <source>
        <strain evidence="10">KOD1015</strain>
    </source>
</reference>
<feature type="region of interest" description="Disordered" evidence="7">
    <location>
        <begin position="357"/>
        <end position="381"/>
    </location>
</feature>
<evidence type="ECO:0000313" key="11">
    <source>
        <dbReference type="Proteomes" id="UP000780801"/>
    </source>
</evidence>
<comment type="similarity">
    <text evidence="2">Belongs to the sphingosine N-acyltransferase family.</text>
</comment>
<dbReference type="EMBL" id="JAABOA010000157">
    <property type="protein sequence ID" value="KAF9585569.1"/>
    <property type="molecule type" value="Genomic_DNA"/>
</dbReference>
<sequence>MASTAPAAKRLTGIHVPASSSVSVPEKPGSKGSSSRRNPHPDAMNTQHRRGLLGAMARHQIDGPLVLIVAVLGMYALFPTSFARKFILFQAYDAATDTYGQSMDDLYFLFFWVAVFTFLRAALMTYVLMPMARLLGATSERLVVRFAEQGWSCLYYSCSWVLGMSCLQQTTTWNNKFIWYNTDEFFDGFPITSLSLVTKSYYLLQFSFWLSQLFVICIEEPRKDFVAMICHHIVTLLLIISSLLQHITTFGIAVFVSMDLADIILSFGKCLKYIEMPDKICDPIFACFMGVWVYTRHFLYGTIIYAWIAHAGNYFSTTMYLIIGGLLLMLQSLMYFWLWSILRIVYKMFVSKGGVVDDRSDDEDETVEESTSSKQKTQRRP</sequence>
<dbReference type="Pfam" id="PF03798">
    <property type="entry name" value="TRAM_LAG1_CLN8"/>
    <property type="match status" value="1"/>
</dbReference>
<feature type="transmembrane region" description="Helical" evidence="8">
    <location>
        <begin position="283"/>
        <end position="308"/>
    </location>
</feature>
<feature type="region of interest" description="Disordered" evidence="7">
    <location>
        <begin position="19"/>
        <end position="46"/>
    </location>
</feature>
<keyword evidence="11" id="KW-1185">Reference proteome</keyword>
<feature type="transmembrane region" description="Helical" evidence="8">
    <location>
        <begin position="250"/>
        <end position="271"/>
    </location>
</feature>
<evidence type="ECO:0000256" key="8">
    <source>
        <dbReference type="SAM" id="Phobius"/>
    </source>
</evidence>
<evidence type="ECO:0000256" key="7">
    <source>
        <dbReference type="SAM" id="MobiDB-lite"/>
    </source>
</evidence>
<dbReference type="GO" id="GO:0046513">
    <property type="term" value="P:ceramide biosynthetic process"/>
    <property type="evidence" value="ECO:0007669"/>
    <property type="project" value="InterPro"/>
</dbReference>
<comment type="caution">
    <text evidence="10">The sequence shown here is derived from an EMBL/GenBank/DDBJ whole genome shotgun (WGS) entry which is preliminary data.</text>
</comment>
<accession>A0A9P6G213</accession>
<feature type="transmembrane region" description="Helical" evidence="8">
    <location>
        <begin position="225"/>
        <end position="244"/>
    </location>
</feature>
<feature type="domain" description="TLC" evidence="9">
    <location>
        <begin position="141"/>
        <end position="350"/>
    </location>
</feature>
<dbReference type="InterPro" id="IPR006634">
    <property type="entry name" value="TLC-dom"/>
</dbReference>
<organism evidence="10 11">
    <name type="scientific">Lunasporangiospora selenospora</name>
    <dbReference type="NCBI Taxonomy" id="979761"/>
    <lineage>
        <taxon>Eukaryota</taxon>
        <taxon>Fungi</taxon>
        <taxon>Fungi incertae sedis</taxon>
        <taxon>Mucoromycota</taxon>
        <taxon>Mortierellomycotina</taxon>
        <taxon>Mortierellomycetes</taxon>
        <taxon>Mortierellales</taxon>
        <taxon>Mortierellaceae</taxon>
        <taxon>Lunasporangiospora</taxon>
    </lineage>
</organism>
<feature type="compositionally biased region" description="Acidic residues" evidence="7">
    <location>
        <begin position="359"/>
        <end position="368"/>
    </location>
</feature>
<keyword evidence="4 8" id="KW-1133">Transmembrane helix</keyword>
<evidence type="ECO:0000256" key="6">
    <source>
        <dbReference type="PROSITE-ProRule" id="PRU00205"/>
    </source>
</evidence>
<comment type="subcellular location">
    <subcellularLocation>
        <location evidence="1">Membrane</location>
        <topology evidence="1">Multi-pass membrane protein</topology>
    </subcellularLocation>
</comment>
<dbReference type="AlphaFoldDB" id="A0A9P6G213"/>
<evidence type="ECO:0000256" key="4">
    <source>
        <dbReference type="ARBA" id="ARBA00022989"/>
    </source>
</evidence>
<feature type="transmembrane region" description="Helical" evidence="8">
    <location>
        <begin position="107"/>
        <end position="129"/>
    </location>
</feature>
<dbReference type="Proteomes" id="UP000780801">
    <property type="component" value="Unassembled WGS sequence"/>
</dbReference>